<dbReference type="PROSITE" id="PS50850">
    <property type="entry name" value="MFS"/>
    <property type="match status" value="1"/>
</dbReference>
<accession>A0A4R3Z6K7</accession>
<feature type="transmembrane region" description="Helical" evidence="6">
    <location>
        <begin position="215"/>
        <end position="239"/>
    </location>
</feature>
<evidence type="ECO:0000313" key="9">
    <source>
        <dbReference type="Proteomes" id="UP000295515"/>
    </source>
</evidence>
<evidence type="ECO:0000256" key="4">
    <source>
        <dbReference type="ARBA" id="ARBA00022989"/>
    </source>
</evidence>
<evidence type="ECO:0000256" key="1">
    <source>
        <dbReference type="ARBA" id="ARBA00004651"/>
    </source>
</evidence>
<evidence type="ECO:0000259" key="7">
    <source>
        <dbReference type="PROSITE" id="PS50850"/>
    </source>
</evidence>
<sequence>MKTNNKKPWIILALCCGLAASSIGVSINSSGVFYTPVSESLHMMRGTFSMHMTIFSLVTAITSLFVPRLMEKFSYKMILTVSVFTAVVSTGLMALGNSAIVFYILGAIRGMSTAMFSIVPLTLVINGWFEKKHGLATSIVFGFSGLAGSICSPILSSCIETFGWQMGYIIKAIILLCLCLPAVLYPFHVDARDDGYLPYGYEEKKENDVSVESPTFHFITVAFISFFVFGLMCSCITSVTQHLPGFAESIGYSSVVGASLLSAGMVGNIISKLVIGTLSDHFGSIKATIVMIIANTLGIVMLMMGKSEFLLLVGAFLFGSCYSIGAVALPLLTKHFFGSNNYAKAFPSISFASNLGAAISLSMVGYIYDFFGSYIYAFMIALIMIALAVLLLAITSTFTKQH</sequence>
<dbReference type="InterPro" id="IPR036259">
    <property type="entry name" value="MFS_trans_sf"/>
</dbReference>
<feature type="transmembrane region" description="Helical" evidence="6">
    <location>
        <begin position="345"/>
        <end position="368"/>
    </location>
</feature>
<dbReference type="InterPro" id="IPR011701">
    <property type="entry name" value="MFS"/>
</dbReference>
<dbReference type="InterPro" id="IPR020846">
    <property type="entry name" value="MFS_dom"/>
</dbReference>
<proteinExistence type="predicted"/>
<keyword evidence="4 6" id="KW-1133">Transmembrane helix</keyword>
<dbReference type="RefSeq" id="WP_066446954.1">
    <property type="nucleotide sequence ID" value="NZ_JANKBF010000004.1"/>
</dbReference>
<feature type="transmembrane region" description="Helical" evidence="6">
    <location>
        <begin position="374"/>
        <end position="394"/>
    </location>
</feature>
<keyword evidence="3 6" id="KW-0812">Transmembrane</keyword>
<name>A0A4R3Z6K7_9FIRM</name>
<feature type="domain" description="Major facilitator superfamily (MFS) profile" evidence="7">
    <location>
        <begin position="10"/>
        <end position="400"/>
    </location>
</feature>
<evidence type="ECO:0000256" key="5">
    <source>
        <dbReference type="ARBA" id="ARBA00023136"/>
    </source>
</evidence>
<evidence type="ECO:0000256" key="3">
    <source>
        <dbReference type="ARBA" id="ARBA00022692"/>
    </source>
</evidence>
<feature type="transmembrane region" description="Helical" evidence="6">
    <location>
        <begin position="251"/>
        <end position="275"/>
    </location>
</feature>
<dbReference type="GO" id="GO:0005886">
    <property type="term" value="C:plasma membrane"/>
    <property type="evidence" value="ECO:0007669"/>
    <property type="project" value="UniProtKB-SubCell"/>
</dbReference>
<organism evidence="8 9">
    <name type="scientific">Longibaculum muris</name>
    <dbReference type="NCBI Taxonomy" id="1796628"/>
    <lineage>
        <taxon>Bacteria</taxon>
        <taxon>Bacillati</taxon>
        <taxon>Bacillota</taxon>
        <taxon>Erysipelotrichia</taxon>
        <taxon>Erysipelotrichales</taxon>
        <taxon>Coprobacillaceae</taxon>
        <taxon>Longibaculum</taxon>
    </lineage>
</organism>
<gene>
    <name evidence="8" type="ORF">EDD60_106138</name>
</gene>
<evidence type="ECO:0000313" key="8">
    <source>
        <dbReference type="EMBL" id="TCW00796.1"/>
    </source>
</evidence>
<evidence type="ECO:0000256" key="2">
    <source>
        <dbReference type="ARBA" id="ARBA00022448"/>
    </source>
</evidence>
<protein>
    <submittedName>
        <fullName evidence="8">Putative MFS family arabinose efflux permease</fullName>
    </submittedName>
</protein>
<dbReference type="GO" id="GO:0022857">
    <property type="term" value="F:transmembrane transporter activity"/>
    <property type="evidence" value="ECO:0007669"/>
    <property type="project" value="InterPro"/>
</dbReference>
<dbReference type="Gene3D" id="1.20.1250.20">
    <property type="entry name" value="MFS general substrate transporter like domains"/>
    <property type="match status" value="2"/>
</dbReference>
<evidence type="ECO:0000256" key="6">
    <source>
        <dbReference type="SAM" id="Phobius"/>
    </source>
</evidence>
<keyword evidence="5 6" id="KW-0472">Membrane</keyword>
<dbReference type="SUPFAM" id="SSF103473">
    <property type="entry name" value="MFS general substrate transporter"/>
    <property type="match status" value="1"/>
</dbReference>
<dbReference type="Proteomes" id="UP000295515">
    <property type="component" value="Unassembled WGS sequence"/>
</dbReference>
<dbReference type="EMBL" id="SMCQ01000006">
    <property type="protein sequence ID" value="TCW00796.1"/>
    <property type="molecule type" value="Genomic_DNA"/>
</dbReference>
<dbReference type="Pfam" id="PF07690">
    <property type="entry name" value="MFS_1"/>
    <property type="match status" value="1"/>
</dbReference>
<feature type="transmembrane region" description="Helical" evidence="6">
    <location>
        <begin position="136"/>
        <end position="156"/>
    </location>
</feature>
<feature type="transmembrane region" description="Helical" evidence="6">
    <location>
        <begin position="111"/>
        <end position="129"/>
    </location>
</feature>
<dbReference type="PANTHER" id="PTHR11360">
    <property type="entry name" value="MONOCARBOXYLATE TRANSPORTER"/>
    <property type="match status" value="1"/>
</dbReference>
<comment type="subcellular location">
    <subcellularLocation>
        <location evidence="1">Cell membrane</location>
        <topology evidence="1">Multi-pass membrane protein</topology>
    </subcellularLocation>
</comment>
<dbReference type="GeneID" id="98915093"/>
<dbReference type="PANTHER" id="PTHR11360:SF290">
    <property type="entry name" value="MONOCARBOXYLATE MFS PERMEASE"/>
    <property type="match status" value="1"/>
</dbReference>
<feature type="transmembrane region" description="Helical" evidence="6">
    <location>
        <begin position="168"/>
        <end position="187"/>
    </location>
</feature>
<reference evidence="8 9" key="1">
    <citation type="submission" date="2019-03" db="EMBL/GenBank/DDBJ databases">
        <title>Genomic Encyclopedia of Type Strains, Phase IV (KMG-IV): sequencing the most valuable type-strain genomes for metagenomic binning, comparative biology and taxonomic classification.</title>
        <authorList>
            <person name="Goeker M."/>
        </authorList>
    </citation>
    <scope>NUCLEOTIDE SEQUENCE [LARGE SCALE GENOMIC DNA]</scope>
    <source>
        <strain evidence="8 9">DSM 29487</strain>
    </source>
</reference>
<dbReference type="InterPro" id="IPR050327">
    <property type="entry name" value="Proton-linked_MCT"/>
</dbReference>
<feature type="transmembrane region" description="Helical" evidence="6">
    <location>
        <begin position="310"/>
        <end position="333"/>
    </location>
</feature>
<keyword evidence="9" id="KW-1185">Reference proteome</keyword>
<feature type="transmembrane region" description="Helical" evidence="6">
    <location>
        <begin position="48"/>
        <end position="66"/>
    </location>
</feature>
<comment type="caution">
    <text evidence="8">The sequence shown here is derived from an EMBL/GenBank/DDBJ whole genome shotgun (WGS) entry which is preliminary data.</text>
</comment>
<keyword evidence="2" id="KW-0813">Transport</keyword>
<feature type="transmembrane region" description="Helical" evidence="6">
    <location>
        <begin position="287"/>
        <end position="304"/>
    </location>
</feature>
<feature type="transmembrane region" description="Helical" evidence="6">
    <location>
        <begin position="78"/>
        <end position="105"/>
    </location>
</feature>
<dbReference type="AlphaFoldDB" id="A0A4R3Z6K7"/>